<accession>A0ABM7WKZ9</accession>
<proteinExistence type="predicted"/>
<evidence type="ECO:0000313" key="3">
    <source>
        <dbReference type="Proteomes" id="UP001320544"/>
    </source>
</evidence>
<evidence type="ECO:0000313" key="2">
    <source>
        <dbReference type="EMBL" id="BDE96990.1"/>
    </source>
</evidence>
<dbReference type="Proteomes" id="UP001320544">
    <property type="component" value="Chromosome"/>
</dbReference>
<sequence>MGRVLSSVGRASPHPVRRAPSLGASGQNRTDLSDKRSVPRKRTDMYAFVVQGPDFGETRPREPGAGRAA</sequence>
<reference evidence="2 3" key="1">
    <citation type="submission" date="2022-01" db="EMBL/GenBank/DDBJ databases">
        <title>Novel bile acid biosynthetic pathways are enriched in the microbiome of centenarians.</title>
        <authorList>
            <person name="Sato Y."/>
            <person name="Atarashi K."/>
            <person name="Plichta R.D."/>
            <person name="Arai Y."/>
            <person name="Sasajima S."/>
            <person name="Kearney M.S."/>
            <person name="Suda W."/>
            <person name="Takeshita K."/>
            <person name="Sasaki T."/>
            <person name="Okamoto S."/>
            <person name="Skelly N.A."/>
            <person name="Okamura Y."/>
            <person name="Vlamakis H."/>
            <person name="Li Y."/>
            <person name="Tanoue T."/>
            <person name="Takei H."/>
            <person name="Nittono H."/>
            <person name="Narushima S."/>
            <person name="Irie J."/>
            <person name="Itoh H."/>
            <person name="Moriya K."/>
            <person name="Sugiura Y."/>
            <person name="Suematsu M."/>
            <person name="Moritoki N."/>
            <person name="Shibata S."/>
            <person name="Littman R.D."/>
            <person name="Fischbach A.M."/>
            <person name="Uwamino Y."/>
            <person name="Inoue T."/>
            <person name="Honda A."/>
            <person name="Hattori M."/>
            <person name="Murai T."/>
            <person name="Xavier J.R."/>
            <person name="Hirose N."/>
            <person name="Honda K."/>
        </authorList>
    </citation>
    <scope>NUCLEOTIDE SEQUENCE [LARGE SCALE GENOMIC DNA]</scope>
    <source>
        <strain evidence="2 3">CE91-St30</strain>
    </source>
</reference>
<name>A0ABM7WKZ9_9ACTN</name>
<gene>
    <name evidence="2" type="ORF">CE91St30_23230</name>
</gene>
<dbReference type="EMBL" id="AP025564">
    <property type="protein sequence ID" value="BDE96990.1"/>
    <property type="molecule type" value="Genomic_DNA"/>
</dbReference>
<feature type="region of interest" description="Disordered" evidence="1">
    <location>
        <begin position="1"/>
        <end position="69"/>
    </location>
</feature>
<feature type="compositionally biased region" description="Basic and acidic residues" evidence="1">
    <location>
        <begin position="31"/>
        <end position="44"/>
    </location>
</feature>
<feature type="compositionally biased region" description="Basic and acidic residues" evidence="1">
    <location>
        <begin position="56"/>
        <end position="69"/>
    </location>
</feature>
<organism evidence="2 3">
    <name type="scientific">Raoultibacter timonensis</name>
    <dbReference type="NCBI Taxonomy" id="1907662"/>
    <lineage>
        <taxon>Bacteria</taxon>
        <taxon>Bacillati</taxon>
        <taxon>Actinomycetota</taxon>
        <taxon>Coriobacteriia</taxon>
        <taxon>Eggerthellales</taxon>
        <taxon>Eggerthellaceae</taxon>
        <taxon>Raoultibacter</taxon>
    </lineage>
</organism>
<protein>
    <submittedName>
        <fullName evidence="2">Uncharacterized protein</fullName>
    </submittedName>
</protein>
<evidence type="ECO:0000256" key="1">
    <source>
        <dbReference type="SAM" id="MobiDB-lite"/>
    </source>
</evidence>
<keyword evidence="3" id="KW-1185">Reference proteome</keyword>